<keyword evidence="3" id="KW-1185">Reference proteome</keyword>
<dbReference type="KEGG" id="erz:ER308_18550"/>
<evidence type="ECO:0000313" key="2">
    <source>
        <dbReference type="EMBL" id="QBI21370.1"/>
    </source>
</evidence>
<accession>A0A411YJF6</accession>
<dbReference type="AlphaFoldDB" id="A0A411YJF6"/>
<dbReference type="CDD" id="cd06121">
    <property type="entry name" value="cupin_YML079wp"/>
    <property type="match status" value="1"/>
</dbReference>
<evidence type="ECO:0000313" key="3">
    <source>
        <dbReference type="Proteomes" id="UP000291469"/>
    </source>
</evidence>
<dbReference type="InterPro" id="IPR039935">
    <property type="entry name" value="YML079W-like"/>
</dbReference>
<proteinExistence type="predicted"/>
<dbReference type="OrthoDB" id="9798288at2"/>
<feature type="domain" description="DUF985" evidence="1">
    <location>
        <begin position="8"/>
        <end position="128"/>
    </location>
</feature>
<dbReference type="Proteomes" id="UP000291469">
    <property type="component" value="Chromosome"/>
</dbReference>
<sequence length="153" mass="15983">MESLTGHQVAALLDLEPLPVEGGLYRRIHADEACTSIYYLMIAPAYSALHALTVTEVWHHHAGAPARMLLLHPDGHVERPVLGPELVDGQRSQVVVPPGTWQGAATLGDWTLAGCTAAPAFTDAAFTLGAAEDLAAAYPGAAEDVRRLAGGGA</sequence>
<dbReference type="PANTHER" id="PTHR33387:SF3">
    <property type="entry name" value="DUF985 DOMAIN-CONTAINING PROTEIN"/>
    <property type="match status" value="1"/>
</dbReference>
<evidence type="ECO:0000259" key="1">
    <source>
        <dbReference type="Pfam" id="PF06172"/>
    </source>
</evidence>
<dbReference type="RefSeq" id="WP_131156363.1">
    <property type="nucleotide sequence ID" value="NZ_CP036402.1"/>
</dbReference>
<reference evidence="2 3" key="1">
    <citation type="submission" date="2019-01" db="EMBL/GenBank/DDBJ databases">
        <title>Egibacter rhizosphaerae EGI 80759T.</title>
        <authorList>
            <person name="Chen D.-D."/>
            <person name="Tian Y."/>
            <person name="Jiao J.-Y."/>
            <person name="Zhang X.-T."/>
            <person name="Zhang Y.-G."/>
            <person name="Zhang Y."/>
            <person name="Xiao M."/>
            <person name="Shu W.-S."/>
            <person name="Li W.-J."/>
        </authorList>
    </citation>
    <scope>NUCLEOTIDE SEQUENCE [LARGE SCALE GENOMIC DNA]</scope>
    <source>
        <strain evidence="2 3">EGI 80759</strain>
    </source>
</reference>
<dbReference type="Pfam" id="PF06172">
    <property type="entry name" value="Cupin_5"/>
    <property type="match status" value="1"/>
</dbReference>
<name>A0A411YJF6_9ACTN</name>
<dbReference type="SUPFAM" id="SSF51182">
    <property type="entry name" value="RmlC-like cupins"/>
    <property type="match status" value="1"/>
</dbReference>
<dbReference type="EMBL" id="CP036402">
    <property type="protein sequence ID" value="QBI21370.1"/>
    <property type="molecule type" value="Genomic_DNA"/>
</dbReference>
<dbReference type="PANTHER" id="PTHR33387">
    <property type="entry name" value="RMLC-LIKE JELLY ROLL FOLD PROTEIN"/>
    <property type="match status" value="1"/>
</dbReference>
<protein>
    <submittedName>
        <fullName evidence="2">Cupin domain-containing protein</fullName>
    </submittedName>
</protein>
<dbReference type="InterPro" id="IPR011051">
    <property type="entry name" value="RmlC_Cupin_sf"/>
</dbReference>
<organism evidence="2 3">
    <name type="scientific">Egibacter rhizosphaerae</name>
    <dbReference type="NCBI Taxonomy" id="1670831"/>
    <lineage>
        <taxon>Bacteria</taxon>
        <taxon>Bacillati</taxon>
        <taxon>Actinomycetota</taxon>
        <taxon>Nitriliruptoria</taxon>
        <taxon>Egibacterales</taxon>
        <taxon>Egibacteraceae</taxon>
        <taxon>Egibacter</taxon>
    </lineage>
</organism>
<dbReference type="InterPro" id="IPR009327">
    <property type="entry name" value="Cupin_DUF985"/>
</dbReference>
<dbReference type="InterPro" id="IPR014710">
    <property type="entry name" value="RmlC-like_jellyroll"/>
</dbReference>
<gene>
    <name evidence="2" type="ORF">ER308_18550</name>
</gene>
<dbReference type="Gene3D" id="2.60.120.10">
    <property type="entry name" value="Jelly Rolls"/>
    <property type="match status" value="1"/>
</dbReference>